<feature type="domain" description="Hydroxyproline O-arabinosyltransferase-like" evidence="7">
    <location>
        <begin position="76"/>
        <end position="366"/>
    </location>
</feature>
<gene>
    <name evidence="9" type="primary">LOC110783314</name>
</gene>
<evidence type="ECO:0000313" key="9">
    <source>
        <dbReference type="RefSeq" id="XP_021843331.1"/>
    </source>
</evidence>
<keyword evidence="4" id="KW-0812">Transmembrane</keyword>
<dbReference type="PANTHER" id="PTHR31485">
    <property type="entry name" value="PEPTIDYL SERINE ALPHA-GALACTOSYLTRANSFERASE"/>
    <property type="match status" value="1"/>
</dbReference>
<reference evidence="8" key="1">
    <citation type="journal article" date="2021" name="Nat. Commun.">
        <title>Genomic analyses provide insights into spinach domestication and the genetic basis of agronomic traits.</title>
        <authorList>
            <person name="Cai X."/>
            <person name="Sun X."/>
            <person name="Xu C."/>
            <person name="Sun H."/>
            <person name="Wang X."/>
            <person name="Ge C."/>
            <person name="Zhang Z."/>
            <person name="Wang Q."/>
            <person name="Fei Z."/>
            <person name="Jiao C."/>
            <person name="Wang Q."/>
        </authorList>
    </citation>
    <scope>NUCLEOTIDE SEQUENCE [LARGE SCALE GENOMIC DNA]</scope>
    <source>
        <strain evidence="8">cv. Varoflay</strain>
    </source>
</reference>
<dbReference type="Proteomes" id="UP000813463">
    <property type="component" value="Chromosome 4"/>
</dbReference>
<organism evidence="8 9">
    <name type="scientific">Spinacia oleracea</name>
    <name type="common">Spinach</name>
    <dbReference type="NCBI Taxonomy" id="3562"/>
    <lineage>
        <taxon>Eukaryota</taxon>
        <taxon>Viridiplantae</taxon>
        <taxon>Streptophyta</taxon>
        <taxon>Embryophyta</taxon>
        <taxon>Tracheophyta</taxon>
        <taxon>Spermatophyta</taxon>
        <taxon>Magnoliopsida</taxon>
        <taxon>eudicotyledons</taxon>
        <taxon>Gunneridae</taxon>
        <taxon>Pentapetalae</taxon>
        <taxon>Caryophyllales</taxon>
        <taxon>Chenopodiaceae</taxon>
        <taxon>Chenopodioideae</taxon>
        <taxon>Anserineae</taxon>
        <taxon>Spinacia</taxon>
    </lineage>
</organism>
<evidence type="ECO:0000259" key="7">
    <source>
        <dbReference type="Pfam" id="PF23452"/>
    </source>
</evidence>
<keyword evidence="5" id="KW-1133">Transmembrane helix</keyword>
<sequence>MMMNGSKIMGRGGMVLFVALFIGFCFAIHYSSTLSLTNTQLKVLGKYGPARQVELVVETPVDPKQDAVSGPTRMKFHVAVTSTDSIYSKWQCRIMYYWYKRVKDLPGSDMGGFTRVLHSGQPDNLMEEIPSFVVDPLPEGVDKGYIVLNRPWAFVQWLEKATIEEEYILMGEPDHLFVNPLPNLAQGENPAAYQFFYIRPDLNEKIVRKFYPNGSISNVDPIGSSPVIITKSLLKEIAPTWMNISLRIKNDPEADKTFDWVQEMYAYAIASALHGVKHKLHEHFIVQPPMDGNVEISYIIHYTYGCDYNNKGELLYGQKTDWRFDKRSYQDAPPPKNLTLPPLGAPETVVRLIQMVNEATANIPEW</sequence>
<dbReference type="KEGG" id="soe:110783314"/>
<dbReference type="GeneID" id="110783314"/>
<dbReference type="InterPro" id="IPR056508">
    <property type="entry name" value="HPAT-like"/>
</dbReference>
<evidence type="ECO:0000313" key="8">
    <source>
        <dbReference type="Proteomes" id="UP000813463"/>
    </source>
</evidence>
<dbReference type="Pfam" id="PF23452">
    <property type="entry name" value="HPAT"/>
    <property type="match status" value="1"/>
</dbReference>
<keyword evidence="2" id="KW-0328">Glycosyltransferase</keyword>
<dbReference type="GO" id="GO:0016020">
    <property type="term" value="C:membrane"/>
    <property type="evidence" value="ECO:0007669"/>
    <property type="project" value="UniProtKB-SubCell"/>
</dbReference>
<dbReference type="GO" id="GO:0016757">
    <property type="term" value="F:glycosyltransferase activity"/>
    <property type="evidence" value="ECO:0007669"/>
    <property type="project" value="UniProtKB-KW"/>
</dbReference>
<name>A0A9R0I602_SPIOL</name>
<evidence type="ECO:0000256" key="3">
    <source>
        <dbReference type="ARBA" id="ARBA00022679"/>
    </source>
</evidence>
<keyword evidence="8" id="KW-1185">Reference proteome</keyword>
<dbReference type="OrthoDB" id="10259977at2759"/>
<evidence type="ECO:0000256" key="5">
    <source>
        <dbReference type="ARBA" id="ARBA00022989"/>
    </source>
</evidence>
<keyword evidence="6" id="KW-0472">Membrane</keyword>
<reference evidence="9" key="2">
    <citation type="submission" date="2025-08" db="UniProtKB">
        <authorList>
            <consortium name="RefSeq"/>
        </authorList>
    </citation>
    <scope>IDENTIFICATION</scope>
    <source>
        <tissue evidence="9">Leaf</tissue>
    </source>
</reference>
<evidence type="ECO:0000256" key="2">
    <source>
        <dbReference type="ARBA" id="ARBA00022676"/>
    </source>
</evidence>
<keyword evidence="3" id="KW-0808">Transferase</keyword>
<protein>
    <submittedName>
        <fullName evidence="9">Hydroxyproline O-arabinosyltransferase NOD3</fullName>
    </submittedName>
</protein>
<dbReference type="RefSeq" id="XP_021843331.1">
    <property type="nucleotide sequence ID" value="XM_021987639.2"/>
</dbReference>
<evidence type="ECO:0000256" key="6">
    <source>
        <dbReference type="ARBA" id="ARBA00023136"/>
    </source>
</evidence>
<dbReference type="AlphaFoldDB" id="A0A9R0I602"/>
<comment type="subcellular location">
    <subcellularLocation>
        <location evidence="1">Membrane</location>
        <topology evidence="1">Single-pass membrane protein</topology>
    </subcellularLocation>
</comment>
<evidence type="ECO:0000256" key="1">
    <source>
        <dbReference type="ARBA" id="ARBA00004167"/>
    </source>
</evidence>
<accession>A0A9R0I602</accession>
<dbReference type="PANTHER" id="PTHR31485:SF36">
    <property type="entry name" value="HYDROXYPROLINE O-ARABINOSYLTRANSFERASE 3"/>
    <property type="match status" value="1"/>
</dbReference>
<evidence type="ECO:0000256" key="4">
    <source>
        <dbReference type="ARBA" id="ARBA00022692"/>
    </source>
</evidence>
<proteinExistence type="predicted"/>
<dbReference type="InterPro" id="IPR044845">
    <property type="entry name" value="HPAT/SRGT1-like"/>
</dbReference>